<dbReference type="AlphaFoldDB" id="A0A8D8DIH7"/>
<accession>A0A8D8DIH7</accession>
<evidence type="ECO:0000313" key="1">
    <source>
        <dbReference type="EMBL" id="CAG6509455.1"/>
    </source>
</evidence>
<dbReference type="EMBL" id="HBUE01159490">
    <property type="protein sequence ID" value="CAG6509455.1"/>
    <property type="molecule type" value="Transcribed_RNA"/>
</dbReference>
<dbReference type="EMBL" id="HBUE01264628">
    <property type="protein sequence ID" value="CAG6560835.1"/>
    <property type="molecule type" value="Transcribed_RNA"/>
</dbReference>
<proteinExistence type="predicted"/>
<protein>
    <submittedName>
        <fullName evidence="1">(northern house mosquito) hypothetical protein</fullName>
    </submittedName>
</protein>
<organism evidence="1">
    <name type="scientific">Culex pipiens</name>
    <name type="common">House mosquito</name>
    <dbReference type="NCBI Taxonomy" id="7175"/>
    <lineage>
        <taxon>Eukaryota</taxon>
        <taxon>Metazoa</taxon>
        <taxon>Ecdysozoa</taxon>
        <taxon>Arthropoda</taxon>
        <taxon>Hexapoda</taxon>
        <taxon>Insecta</taxon>
        <taxon>Pterygota</taxon>
        <taxon>Neoptera</taxon>
        <taxon>Endopterygota</taxon>
        <taxon>Diptera</taxon>
        <taxon>Nematocera</taxon>
        <taxon>Culicoidea</taxon>
        <taxon>Culicidae</taxon>
        <taxon>Culicinae</taxon>
        <taxon>Culicini</taxon>
        <taxon>Culex</taxon>
        <taxon>Culex</taxon>
    </lineage>
</organism>
<sequence>MYLPFPIWVSPQTATMLSNRVWRHRVRWISAGDHYRWHRRRSLHVVWRRWPVHVLGWSVGVRRLATVLRGRGTLHRHVATLSSLGRPRRTVRMGWSLAGCHMGWALRWPGRRRLVRTVRRRRRGGTLRWWPHRTRSLRRRHRTVDWRWTRHFYHGINSPTKIH</sequence>
<reference evidence="1" key="1">
    <citation type="submission" date="2021-05" db="EMBL/GenBank/DDBJ databases">
        <authorList>
            <person name="Alioto T."/>
            <person name="Alioto T."/>
            <person name="Gomez Garrido J."/>
        </authorList>
    </citation>
    <scope>NUCLEOTIDE SEQUENCE</scope>
</reference>
<name>A0A8D8DIH7_CULPI</name>